<evidence type="ECO:0000313" key="5">
    <source>
        <dbReference type="EMBL" id="AKM10733.1"/>
    </source>
</evidence>
<dbReference type="GO" id="GO:0006351">
    <property type="term" value="P:DNA-templated transcription"/>
    <property type="evidence" value="ECO:0007669"/>
    <property type="project" value="TreeGrafter"/>
</dbReference>
<dbReference type="GO" id="GO:0043565">
    <property type="term" value="F:sequence-specific DNA binding"/>
    <property type="evidence" value="ECO:0007669"/>
    <property type="project" value="TreeGrafter"/>
</dbReference>
<dbReference type="KEGG" id="cna:AB433_13380"/>
<evidence type="ECO:0000256" key="3">
    <source>
        <dbReference type="ARBA" id="ARBA00023125"/>
    </source>
</evidence>
<dbReference type="RefSeq" id="WP_047821656.1">
    <property type="nucleotide sequence ID" value="NZ_CP011770.1"/>
</dbReference>
<name>A0A0G3XK30_9SPHN</name>
<dbReference type="EMBL" id="CP011770">
    <property type="protein sequence ID" value="AKM10733.1"/>
    <property type="molecule type" value="Genomic_DNA"/>
</dbReference>
<dbReference type="Gene3D" id="3.40.190.290">
    <property type="match status" value="1"/>
</dbReference>
<dbReference type="STRING" id="1348774.AB433_13380"/>
<proteinExistence type="inferred from homology"/>
<dbReference type="OrthoDB" id="9775392at2"/>
<keyword evidence="6" id="KW-1185">Reference proteome</keyword>
<dbReference type="InterPro" id="IPR036388">
    <property type="entry name" value="WH-like_DNA-bd_sf"/>
</dbReference>
<gene>
    <name evidence="5" type="ORF">AB433_13380</name>
</gene>
<dbReference type="SUPFAM" id="SSF46785">
    <property type="entry name" value="Winged helix' DNA-binding domain"/>
    <property type="match status" value="1"/>
</dbReference>
<dbReference type="SUPFAM" id="SSF53850">
    <property type="entry name" value="Periplasmic binding protein-like II"/>
    <property type="match status" value="1"/>
</dbReference>
<keyword evidence="4" id="KW-0804">Transcription</keyword>
<dbReference type="PROSITE" id="PS50931">
    <property type="entry name" value="HTH_LYSR"/>
    <property type="match status" value="1"/>
</dbReference>
<organism evidence="5 6">
    <name type="scientific">Croceicoccus naphthovorans</name>
    <dbReference type="NCBI Taxonomy" id="1348774"/>
    <lineage>
        <taxon>Bacteria</taxon>
        <taxon>Pseudomonadati</taxon>
        <taxon>Pseudomonadota</taxon>
        <taxon>Alphaproteobacteria</taxon>
        <taxon>Sphingomonadales</taxon>
        <taxon>Erythrobacteraceae</taxon>
        <taxon>Croceicoccus</taxon>
    </lineage>
</organism>
<dbReference type="Gene3D" id="1.10.10.10">
    <property type="entry name" value="Winged helix-like DNA-binding domain superfamily/Winged helix DNA-binding domain"/>
    <property type="match status" value="1"/>
</dbReference>
<comment type="similarity">
    <text evidence="1">Belongs to the LysR transcriptional regulatory family.</text>
</comment>
<dbReference type="Pfam" id="PF03466">
    <property type="entry name" value="LysR_substrate"/>
    <property type="match status" value="1"/>
</dbReference>
<protein>
    <submittedName>
        <fullName evidence="5">LysR family transcriptional regulator</fullName>
    </submittedName>
</protein>
<dbReference type="InterPro" id="IPR000847">
    <property type="entry name" value="LysR_HTH_N"/>
</dbReference>
<dbReference type="AlphaFoldDB" id="A0A0G3XK30"/>
<keyword evidence="3" id="KW-0238">DNA-binding</keyword>
<sequence>MDHWAEIRMFLAVAEGGTVRAAANALSVNHATVIRGVARLEERLGSTLFDKMPSGYRLTEAGAEIVEQARMMESAASRIEAKAFGHDQKVSGVVRLTLPASFATDLLMPSLAMFKAAFPDIALEVIASLELANLGNREADVALRVVVSEDALPETLYGSRLCGFYSAYYCHRLFLQGHTTPAAWLLWHDAPAPTSWQPSGGINVSQTPVRFTETRSQFEAARAGMGITIAPCFLGDADPLLTRVPGGPVSHHGDIWLLTHEDTRRTKRVRLLCDHLRGAILGLAPRLEGRGVRDPLGIGKANAPD</sequence>
<dbReference type="InterPro" id="IPR036390">
    <property type="entry name" value="WH_DNA-bd_sf"/>
</dbReference>
<dbReference type="PANTHER" id="PTHR30537">
    <property type="entry name" value="HTH-TYPE TRANSCRIPTIONAL REGULATOR"/>
    <property type="match status" value="1"/>
</dbReference>
<dbReference type="Proteomes" id="UP000035287">
    <property type="component" value="Chromosome"/>
</dbReference>
<dbReference type="InterPro" id="IPR058163">
    <property type="entry name" value="LysR-type_TF_proteobact-type"/>
</dbReference>
<dbReference type="PANTHER" id="PTHR30537:SF3">
    <property type="entry name" value="TRANSCRIPTIONAL REGULATORY PROTEIN"/>
    <property type="match status" value="1"/>
</dbReference>
<evidence type="ECO:0000256" key="2">
    <source>
        <dbReference type="ARBA" id="ARBA00023015"/>
    </source>
</evidence>
<keyword evidence="2" id="KW-0805">Transcription regulation</keyword>
<dbReference type="InterPro" id="IPR005119">
    <property type="entry name" value="LysR_subst-bd"/>
</dbReference>
<dbReference type="GO" id="GO:0003700">
    <property type="term" value="F:DNA-binding transcription factor activity"/>
    <property type="evidence" value="ECO:0007669"/>
    <property type="project" value="InterPro"/>
</dbReference>
<reference evidence="5 6" key="1">
    <citation type="submission" date="2015-06" db="EMBL/GenBank/DDBJ databases">
        <authorList>
            <person name="Zeng Y."/>
            <person name="Huang Y."/>
        </authorList>
    </citation>
    <scope>NUCLEOTIDE SEQUENCE [LARGE SCALE GENOMIC DNA]</scope>
    <source>
        <strain evidence="5 6">PQ-2</strain>
    </source>
</reference>
<dbReference type="Pfam" id="PF00126">
    <property type="entry name" value="HTH_1"/>
    <property type="match status" value="1"/>
</dbReference>
<accession>A0A0G3XK30</accession>
<evidence type="ECO:0000256" key="4">
    <source>
        <dbReference type="ARBA" id="ARBA00023163"/>
    </source>
</evidence>
<dbReference type="PATRIC" id="fig|1348774.3.peg.2812"/>
<evidence type="ECO:0000256" key="1">
    <source>
        <dbReference type="ARBA" id="ARBA00009437"/>
    </source>
</evidence>
<evidence type="ECO:0000313" key="6">
    <source>
        <dbReference type="Proteomes" id="UP000035287"/>
    </source>
</evidence>